<keyword evidence="2" id="KW-1185">Reference proteome</keyword>
<dbReference type="Proteomes" id="UP000031057">
    <property type="component" value="Unassembled WGS sequence"/>
</dbReference>
<dbReference type="STRING" id="1348853.LK12_00540"/>
<name>A0A0B1ZP37_9SPHN</name>
<dbReference type="GO" id="GO:0005737">
    <property type="term" value="C:cytoplasm"/>
    <property type="evidence" value="ECO:0007669"/>
    <property type="project" value="TreeGrafter"/>
</dbReference>
<evidence type="ECO:0000313" key="1">
    <source>
        <dbReference type="EMBL" id="KHK92920.1"/>
    </source>
</evidence>
<proteinExistence type="predicted"/>
<sequence length="329" mass="34315">MPVFVSSDAAATVFDWKAAISALRRAYGAPEEPSATPPRTIASGGDAWLRCLPAAPSGCRYFGAKLMGMATEAADPGVQYVIVLYDRQTSRIAGFVDGEKVTGYRTAATSAAALDRMAAVRPGKLAVLGSGLEAMMHTRAFAAVRDFDEIAIFSPTPDKREALAAQLTAELGVPCVAADAPEAAVHEAGVVLAAARSHGEKPILYGDWISPGAVTVSIGSTVPSQREIDVSVIAQSDVIVCDMVHEVVEETGDMIAAREAGHKVAGRCHSIGKLIAGDLDDRIARARFPLFKSVGGGLQDVVVAGMVLDRARTAGLATELPIAFSTKLV</sequence>
<evidence type="ECO:0000313" key="2">
    <source>
        <dbReference type="Proteomes" id="UP000031057"/>
    </source>
</evidence>
<dbReference type="PIRSF" id="PIRSF001439">
    <property type="entry name" value="CryM"/>
    <property type="match status" value="1"/>
</dbReference>
<dbReference type="Gene3D" id="3.40.50.720">
    <property type="entry name" value="NAD(P)-binding Rossmann-like Domain"/>
    <property type="match status" value="1"/>
</dbReference>
<dbReference type="PANTHER" id="PTHR13812">
    <property type="entry name" value="KETIMINE REDUCTASE MU-CRYSTALLIN"/>
    <property type="match status" value="1"/>
</dbReference>
<dbReference type="InterPro" id="IPR003462">
    <property type="entry name" value="ODC_Mu_crystall"/>
</dbReference>
<gene>
    <name evidence="1" type="ORF">LK12_00540</name>
</gene>
<dbReference type="SUPFAM" id="SSF51735">
    <property type="entry name" value="NAD(P)-binding Rossmann-fold domains"/>
    <property type="match status" value="1"/>
</dbReference>
<dbReference type="PANTHER" id="PTHR13812:SF19">
    <property type="entry name" value="KETIMINE REDUCTASE MU-CRYSTALLIN"/>
    <property type="match status" value="1"/>
</dbReference>
<protein>
    <submittedName>
        <fullName evidence="1">Ornithine cyclodeaminase</fullName>
    </submittedName>
</protein>
<comment type="caution">
    <text evidence="1">The sequence shown here is derived from an EMBL/GenBank/DDBJ whole genome shotgun (WGS) entry which is preliminary data.</text>
</comment>
<organism evidence="1 2">
    <name type="scientific">Novosphingobium malaysiense</name>
    <dbReference type="NCBI Taxonomy" id="1348853"/>
    <lineage>
        <taxon>Bacteria</taxon>
        <taxon>Pseudomonadati</taxon>
        <taxon>Pseudomonadota</taxon>
        <taxon>Alphaproteobacteria</taxon>
        <taxon>Sphingomonadales</taxon>
        <taxon>Sphingomonadaceae</taxon>
        <taxon>Novosphingobium</taxon>
    </lineage>
</organism>
<dbReference type="AlphaFoldDB" id="A0A0B1ZP37"/>
<dbReference type="Pfam" id="PF02423">
    <property type="entry name" value="OCD_Mu_crystall"/>
    <property type="match status" value="1"/>
</dbReference>
<reference evidence="1 2" key="1">
    <citation type="submission" date="2014-10" db="EMBL/GenBank/DDBJ databases">
        <title>Genome sequence of Novosphingobium malaysiense MUSC 273(T).</title>
        <authorList>
            <person name="Lee L.-H."/>
        </authorList>
    </citation>
    <scope>NUCLEOTIDE SEQUENCE [LARGE SCALE GENOMIC DNA]</scope>
    <source>
        <strain evidence="1 2">MUSC 273</strain>
    </source>
</reference>
<accession>A0A0B1ZP37</accession>
<dbReference type="InterPro" id="IPR036291">
    <property type="entry name" value="NAD(P)-bd_dom_sf"/>
</dbReference>
<dbReference type="Gene3D" id="3.30.1780.10">
    <property type="entry name" value="ornithine cyclodeaminase, domain 1"/>
    <property type="match status" value="1"/>
</dbReference>
<dbReference type="InterPro" id="IPR023401">
    <property type="entry name" value="ODC_N"/>
</dbReference>
<dbReference type="EMBL" id="JTDI01000001">
    <property type="protein sequence ID" value="KHK92920.1"/>
    <property type="molecule type" value="Genomic_DNA"/>
</dbReference>